<organism evidence="4 5">
    <name type="scientific">Parastrongyloides trichosuri</name>
    <name type="common">Possum-specific nematode worm</name>
    <dbReference type="NCBI Taxonomy" id="131310"/>
    <lineage>
        <taxon>Eukaryota</taxon>
        <taxon>Metazoa</taxon>
        <taxon>Ecdysozoa</taxon>
        <taxon>Nematoda</taxon>
        <taxon>Chromadorea</taxon>
        <taxon>Rhabditida</taxon>
        <taxon>Tylenchina</taxon>
        <taxon>Panagrolaimomorpha</taxon>
        <taxon>Strongyloidoidea</taxon>
        <taxon>Strongyloididae</taxon>
        <taxon>Parastrongyloides</taxon>
    </lineage>
</organism>
<dbReference type="SUPFAM" id="SSF117281">
    <property type="entry name" value="Kelch motif"/>
    <property type="match status" value="1"/>
</dbReference>
<dbReference type="WBParaSite" id="PTRK_0001461200.1">
    <property type="protein sequence ID" value="PTRK_0001461200.1"/>
    <property type="gene ID" value="PTRK_0001461200"/>
</dbReference>
<dbReference type="InterPro" id="IPR015915">
    <property type="entry name" value="Kelch-typ_b-propeller"/>
</dbReference>
<evidence type="ECO:0000259" key="3">
    <source>
        <dbReference type="Pfam" id="PF07707"/>
    </source>
</evidence>
<keyword evidence="4" id="KW-1185">Reference proteome</keyword>
<dbReference type="Gene3D" id="1.25.40.420">
    <property type="match status" value="1"/>
</dbReference>
<dbReference type="InterPro" id="IPR011705">
    <property type="entry name" value="BACK"/>
</dbReference>
<evidence type="ECO:0000313" key="5">
    <source>
        <dbReference type="WBParaSite" id="PTRK_0001461200.1"/>
    </source>
</evidence>
<sequence length="512" mass="60002">MDYEYIIYPYDNLTHDVVLIAEDITKAVTTQSLILATQWLNLFDADYRLEFRNYNTFERLFIYTDLKYDVINCIITFLHERKIIYNGCEEMAEVINVAERFSLTKLVKSCLMHIHTISMKNNKYLFWGWKLGKRYNDQNRIIIWRKILYVTPKEYKNDKELMDGFLELDYQDLITFLRDSRLNVWSEREVLEMGLFWYKHNEKRYDLEYKIFLDDLFKCFKINLRTERDFFEELIAKYYPEMDKVQFTYLEVDKLRCPRDVMVQVGGVSANGLYSRLQMFDTRKGSWIYIRGINLPQGIANFASVVKNSKIYICGGSKDDIILNDVYELDMNTLIWSRKSSMHYPRTFHQLIVYNGEIYAIGGKTSVVAQTRLASFEKYNPEKNIWTVLKPMPVSRSDFGAVVVKDNLIVSGGFNGEEILFTSNVYNFTTEEWKDGPVMGIPRKGHALVLWGDDKIVAIGGNFLRNRLVSCEATTLDGSYFEEIESLAIGRSNFAVAVYRGKIYVCGGFTHF</sequence>
<evidence type="ECO:0000256" key="2">
    <source>
        <dbReference type="ARBA" id="ARBA00022737"/>
    </source>
</evidence>
<dbReference type="Pfam" id="PF24681">
    <property type="entry name" value="Kelch_KLHDC2_KLHL20_DRC7"/>
    <property type="match status" value="1"/>
</dbReference>
<dbReference type="Pfam" id="PF01344">
    <property type="entry name" value="Kelch_1"/>
    <property type="match status" value="1"/>
</dbReference>
<evidence type="ECO:0000256" key="1">
    <source>
        <dbReference type="ARBA" id="ARBA00022441"/>
    </source>
</evidence>
<dbReference type="AlphaFoldDB" id="A0A0N4ZZZ4"/>
<dbReference type="Pfam" id="PF07707">
    <property type="entry name" value="BACK"/>
    <property type="match status" value="1"/>
</dbReference>
<accession>A0A0N4ZZZ4</accession>
<keyword evidence="2" id="KW-0677">Repeat</keyword>
<protein>
    <submittedName>
        <fullName evidence="5">BACK domain-containing protein</fullName>
    </submittedName>
</protein>
<dbReference type="PANTHER" id="PTHR45632">
    <property type="entry name" value="LD33804P"/>
    <property type="match status" value="1"/>
</dbReference>
<dbReference type="Proteomes" id="UP000038045">
    <property type="component" value="Unplaced"/>
</dbReference>
<dbReference type="InterPro" id="IPR006652">
    <property type="entry name" value="Kelch_1"/>
</dbReference>
<dbReference type="SMART" id="SM00612">
    <property type="entry name" value="Kelch"/>
    <property type="match status" value="4"/>
</dbReference>
<feature type="domain" description="BACK" evidence="3">
    <location>
        <begin position="163"/>
        <end position="204"/>
    </location>
</feature>
<proteinExistence type="predicted"/>
<dbReference type="STRING" id="131310.A0A0N4ZZZ4"/>
<reference evidence="5" key="1">
    <citation type="submission" date="2017-02" db="UniProtKB">
        <authorList>
            <consortium name="WormBaseParasite"/>
        </authorList>
    </citation>
    <scope>IDENTIFICATION</scope>
</reference>
<evidence type="ECO:0000313" key="4">
    <source>
        <dbReference type="Proteomes" id="UP000038045"/>
    </source>
</evidence>
<dbReference type="Gene3D" id="2.120.10.80">
    <property type="entry name" value="Kelch-type beta propeller"/>
    <property type="match status" value="1"/>
</dbReference>
<name>A0A0N4ZZZ4_PARTI</name>
<keyword evidence="1" id="KW-0880">Kelch repeat</keyword>
<dbReference type="PANTHER" id="PTHR45632:SF3">
    <property type="entry name" value="KELCH-LIKE PROTEIN 32"/>
    <property type="match status" value="1"/>
</dbReference>